<dbReference type="EC" id="2.7.11.-" evidence="6"/>
<dbReference type="GO" id="GO:0007165">
    <property type="term" value="P:signal transduction"/>
    <property type="evidence" value="ECO:0007669"/>
    <property type="project" value="InterPro"/>
</dbReference>
<dbReference type="Proteomes" id="UP001196413">
    <property type="component" value="Unassembled WGS sequence"/>
</dbReference>
<proteinExistence type="inferred from homology"/>
<dbReference type="GO" id="GO:0005524">
    <property type="term" value="F:ATP binding"/>
    <property type="evidence" value="ECO:0007669"/>
    <property type="project" value="UniProtKB-KW"/>
</dbReference>
<keyword evidence="2 6" id="KW-0808">Transferase</keyword>
<dbReference type="PANTHER" id="PTHR24355:SF28">
    <property type="entry name" value="G PROTEIN-COUPLED RECEPTOR KINASE 2"/>
    <property type="match status" value="1"/>
</dbReference>
<keyword evidence="5 6" id="KW-0067">ATP-binding</keyword>
<dbReference type="PANTHER" id="PTHR24355">
    <property type="entry name" value="G PROTEIN-COUPLED RECEPTOR KINASE/RIBOSOMAL PROTEIN S6 KINASE"/>
    <property type="match status" value="1"/>
</dbReference>
<keyword evidence="3 6" id="KW-0547">Nucleotide-binding</keyword>
<sequence length="186" mass="20615">MEAGKVTPPFCPDPRAVYAKDVLDIEQFSTVKGVRLDASDTQFYGKFNTGCVSIPWQNEMIETECFQELNVFFEDDGSLVPSLRSDGQTQVNRKNSSSSAGFFSRLFKRRRAHLNGEHSKCSDCPASSGCGKCKVTKSLHDLQRSFNSTSVPAFEVRQNRAFSTSGHPLPTQNASKSVQFSEQNTV</sequence>
<dbReference type="InterPro" id="IPR000239">
    <property type="entry name" value="GPCR_kinase"/>
</dbReference>
<dbReference type="EMBL" id="JAHQIW010000780">
    <property type="protein sequence ID" value="KAJ1349968.1"/>
    <property type="molecule type" value="Genomic_DNA"/>
</dbReference>
<name>A0AAD5M4V7_PARTN</name>
<dbReference type="GO" id="GO:0005737">
    <property type="term" value="C:cytoplasm"/>
    <property type="evidence" value="ECO:0007669"/>
    <property type="project" value="TreeGrafter"/>
</dbReference>
<feature type="region of interest" description="Disordered" evidence="7">
    <location>
        <begin position="163"/>
        <end position="186"/>
    </location>
</feature>
<dbReference type="Gene3D" id="1.10.510.10">
    <property type="entry name" value="Transferase(Phosphotransferase) domain 1"/>
    <property type="match status" value="1"/>
</dbReference>
<evidence type="ECO:0000256" key="2">
    <source>
        <dbReference type="ARBA" id="ARBA00022679"/>
    </source>
</evidence>
<keyword evidence="9" id="KW-1185">Reference proteome</keyword>
<evidence type="ECO:0000313" key="9">
    <source>
        <dbReference type="Proteomes" id="UP001196413"/>
    </source>
</evidence>
<comment type="caution">
    <text evidence="8">The sequence shown here is derived from an EMBL/GenBank/DDBJ whole genome shotgun (WGS) entry which is preliminary data.</text>
</comment>
<gene>
    <name evidence="8" type="primary">GRK1_2</name>
    <name evidence="8" type="ORF">KIN20_005654</name>
</gene>
<dbReference type="GO" id="GO:0009966">
    <property type="term" value="P:regulation of signal transduction"/>
    <property type="evidence" value="ECO:0007669"/>
    <property type="project" value="TreeGrafter"/>
</dbReference>
<accession>A0AAD5M4V7</accession>
<evidence type="ECO:0000256" key="4">
    <source>
        <dbReference type="ARBA" id="ARBA00022777"/>
    </source>
</evidence>
<evidence type="ECO:0000313" key="8">
    <source>
        <dbReference type="EMBL" id="KAJ1349968.1"/>
    </source>
</evidence>
<evidence type="ECO:0000256" key="3">
    <source>
        <dbReference type="ARBA" id="ARBA00022741"/>
    </source>
</evidence>
<reference evidence="8" key="1">
    <citation type="submission" date="2021-06" db="EMBL/GenBank/DDBJ databases">
        <title>Parelaphostrongylus tenuis whole genome reference sequence.</title>
        <authorList>
            <person name="Garwood T.J."/>
            <person name="Larsen P.A."/>
            <person name="Fountain-Jones N.M."/>
            <person name="Garbe J.R."/>
            <person name="Macchietto M.G."/>
            <person name="Kania S.A."/>
            <person name="Gerhold R.W."/>
            <person name="Richards J.E."/>
            <person name="Wolf T.M."/>
        </authorList>
    </citation>
    <scope>NUCLEOTIDE SEQUENCE</scope>
    <source>
        <strain evidence="8">MNPRO001-30</strain>
        <tissue evidence="8">Meninges</tissue>
    </source>
</reference>
<dbReference type="PRINTS" id="PR00717">
    <property type="entry name" value="GPCRKINASE"/>
</dbReference>
<dbReference type="Gene3D" id="3.30.200.20">
    <property type="entry name" value="Phosphorylase Kinase, domain 1"/>
    <property type="match status" value="1"/>
</dbReference>
<organism evidence="8 9">
    <name type="scientific">Parelaphostrongylus tenuis</name>
    <name type="common">Meningeal worm</name>
    <dbReference type="NCBI Taxonomy" id="148309"/>
    <lineage>
        <taxon>Eukaryota</taxon>
        <taxon>Metazoa</taxon>
        <taxon>Ecdysozoa</taxon>
        <taxon>Nematoda</taxon>
        <taxon>Chromadorea</taxon>
        <taxon>Rhabditida</taxon>
        <taxon>Rhabditina</taxon>
        <taxon>Rhabditomorpha</taxon>
        <taxon>Strongyloidea</taxon>
        <taxon>Metastrongylidae</taxon>
        <taxon>Parelaphostrongylus</taxon>
    </lineage>
</organism>
<comment type="similarity">
    <text evidence="6">Belongs to the protein kinase superfamily. AGC Ser/Thr protein kinase family. GPRK subfamily.</text>
</comment>
<evidence type="ECO:0000256" key="1">
    <source>
        <dbReference type="ARBA" id="ARBA00022527"/>
    </source>
</evidence>
<evidence type="ECO:0000256" key="5">
    <source>
        <dbReference type="ARBA" id="ARBA00022840"/>
    </source>
</evidence>
<dbReference type="AlphaFoldDB" id="A0AAD5M4V7"/>
<evidence type="ECO:0000256" key="7">
    <source>
        <dbReference type="SAM" id="MobiDB-lite"/>
    </source>
</evidence>
<keyword evidence="1 6" id="KW-0723">Serine/threonine-protein kinase</keyword>
<keyword evidence="4 6" id="KW-0418">Kinase</keyword>
<evidence type="ECO:0000256" key="6">
    <source>
        <dbReference type="RuleBase" id="RU000308"/>
    </source>
</evidence>
<protein>
    <recommendedName>
        <fullName evidence="6">G protein-coupled receptor kinase</fullName>
        <ecNumber evidence="6">2.7.11.-</ecNumber>
    </recommendedName>
</protein>
<dbReference type="GO" id="GO:0004703">
    <property type="term" value="F:G protein-coupled receptor kinase activity"/>
    <property type="evidence" value="ECO:0007669"/>
    <property type="project" value="InterPro"/>
</dbReference>